<feature type="transmembrane region" description="Helical" evidence="1">
    <location>
        <begin position="435"/>
        <end position="458"/>
    </location>
</feature>
<evidence type="ECO:0000313" key="2">
    <source>
        <dbReference type="EMBL" id="RHJ83687.1"/>
    </source>
</evidence>
<feature type="transmembrane region" description="Helical" evidence="1">
    <location>
        <begin position="343"/>
        <end position="361"/>
    </location>
</feature>
<keyword evidence="1" id="KW-0472">Membrane</keyword>
<feature type="transmembrane region" description="Helical" evidence="1">
    <location>
        <begin position="495"/>
        <end position="516"/>
    </location>
</feature>
<protein>
    <submittedName>
        <fullName evidence="2">Uncharacterized protein</fullName>
    </submittedName>
</protein>
<feature type="transmembrane region" description="Helical" evidence="1">
    <location>
        <begin position="402"/>
        <end position="423"/>
    </location>
</feature>
<proteinExistence type="predicted"/>
<keyword evidence="1" id="KW-0812">Transmembrane</keyword>
<reference evidence="2 3" key="1">
    <citation type="submission" date="2018-08" db="EMBL/GenBank/DDBJ databases">
        <title>A genome reference for cultivated species of the human gut microbiota.</title>
        <authorList>
            <person name="Zou Y."/>
            <person name="Xue W."/>
            <person name="Luo G."/>
        </authorList>
    </citation>
    <scope>NUCLEOTIDE SEQUENCE [LARGE SCALE GENOMIC DNA]</scope>
    <source>
        <strain evidence="2 3">AM07-24</strain>
    </source>
</reference>
<dbReference type="RefSeq" id="WP_118336649.1">
    <property type="nucleotide sequence ID" value="NZ_AP025567.1"/>
</dbReference>
<feature type="transmembrane region" description="Helical" evidence="1">
    <location>
        <begin position="199"/>
        <end position="218"/>
    </location>
</feature>
<dbReference type="Proteomes" id="UP000284841">
    <property type="component" value="Unassembled WGS sequence"/>
</dbReference>
<dbReference type="EMBL" id="QRMS01000008">
    <property type="protein sequence ID" value="RHJ83687.1"/>
    <property type="molecule type" value="Genomic_DNA"/>
</dbReference>
<gene>
    <name evidence="2" type="ORF">DW099_18355</name>
</gene>
<dbReference type="STRING" id="1776384.GCA_900086585_01165"/>
<organism evidence="2 3">
    <name type="scientific">Emergencia timonensis</name>
    <dbReference type="NCBI Taxonomy" id="1776384"/>
    <lineage>
        <taxon>Bacteria</taxon>
        <taxon>Bacillati</taxon>
        <taxon>Bacillota</taxon>
        <taxon>Clostridia</taxon>
        <taxon>Peptostreptococcales</taxon>
        <taxon>Anaerovoracaceae</taxon>
        <taxon>Emergencia</taxon>
    </lineage>
</organism>
<comment type="caution">
    <text evidence="2">The sequence shown here is derived from an EMBL/GenBank/DDBJ whole genome shotgun (WGS) entry which is preliminary data.</text>
</comment>
<name>A0A415DUF1_9FIRM</name>
<dbReference type="AlphaFoldDB" id="A0A415DUF1"/>
<feature type="transmembrane region" description="Helical" evidence="1">
    <location>
        <begin position="128"/>
        <end position="155"/>
    </location>
</feature>
<feature type="transmembrane region" description="Helical" evidence="1">
    <location>
        <begin position="315"/>
        <end position="337"/>
    </location>
</feature>
<sequence>MFKTFKKAFALKNTYRVNGIIFSLKQIPLIKKLLPAVLYKSRGLKLFAGIVSVILELANIFVTKPVYVALMIYLPATLYQADTAAIVLHIFLLMTLIGVIMNSHLFNPTKDKYYAMFLLKMDPREYALSNYGYFLLKSLLGLGASFIVCGLLVGLRLPTCILMAFFVVFSKICFHSFLLWQSQRTGRKTYNENKPSPRIWIAIFAILLCAYGLPLINLNLSETLFYILMVPVIVFGLAGSVYLWRFQGYRRIYKELLSDNNIFFGYSEAVRQANIDTFQKKQLDSSVKVNSNKSGYGYLHEIFVKRHRKLLTRSARNFSIGIGVFLVAALVMIFISPEVAARANRMMLNSLPLALLIMYFVNRGQYVTQAMFMNCDHSMLTYRFYRQPEAILQLFRQRLRTLVAINLLPAMLIALGLPLVLYLSGGTDNPLNYLMLFLAIISMSVFFSVHHLVMYYLLQPYNVELQSKSVTYAIVNYITYIIPFAFMYIKLPTIAFGSCMVGFAILYVILSLVFAYKYAPKTFKLR</sequence>
<evidence type="ECO:0000256" key="1">
    <source>
        <dbReference type="SAM" id="Phobius"/>
    </source>
</evidence>
<feature type="transmembrane region" description="Helical" evidence="1">
    <location>
        <begin position="470"/>
        <end position="489"/>
    </location>
</feature>
<feature type="transmembrane region" description="Helical" evidence="1">
    <location>
        <begin position="46"/>
        <end position="74"/>
    </location>
</feature>
<dbReference type="OrthoDB" id="1710898at2"/>
<evidence type="ECO:0000313" key="3">
    <source>
        <dbReference type="Proteomes" id="UP000284841"/>
    </source>
</evidence>
<feature type="transmembrane region" description="Helical" evidence="1">
    <location>
        <begin position="86"/>
        <end position="107"/>
    </location>
</feature>
<feature type="transmembrane region" description="Helical" evidence="1">
    <location>
        <begin position="224"/>
        <end position="244"/>
    </location>
</feature>
<keyword evidence="3" id="KW-1185">Reference proteome</keyword>
<accession>A0A415DUF1</accession>
<feature type="transmembrane region" description="Helical" evidence="1">
    <location>
        <begin position="161"/>
        <end position="179"/>
    </location>
</feature>
<keyword evidence="1" id="KW-1133">Transmembrane helix</keyword>